<dbReference type="PANTHER" id="PTHR36503:SF1">
    <property type="entry name" value="BLR2520 PROTEIN"/>
    <property type="match status" value="1"/>
</dbReference>
<evidence type="ECO:0000313" key="3">
    <source>
        <dbReference type="Proteomes" id="UP000294752"/>
    </source>
</evidence>
<dbReference type="Gene3D" id="3.10.180.10">
    <property type="entry name" value="2,3-Dihydroxybiphenyl 1,2-Dioxygenase, domain 1"/>
    <property type="match status" value="1"/>
</dbReference>
<reference evidence="2 3" key="1">
    <citation type="submission" date="2019-03" db="EMBL/GenBank/DDBJ databases">
        <title>Genomic Encyclopedia of Type Strains, Phase III (KMG-III): the genomes of soil and plant-associated and newly described type strains.</title>
        <authorList>
            <person name="Whitman W."/>
        </authorList>
    </citation>
    <scope>NUCLEOTIDE SEQUENCE [LARGE SCALE GENOMIC DNA]</scope>
    <source>
        <strain evidence="2 3">CGMCC 1.12801</strain>
    </source>
</reference>
<name>A0A4R7CWB8_9SPHI</name>
<accession>A0A4R7CWB8</accession>
<dbReference type="RefSeq" id="WP_133641419.1">
    <property type="nucleotide sequence ID" value="NZ_SNZV01000008.1"/>
</dbReference>
<keyword evidence="3" id="KW-1185">Reference proteome</keyword>
<protein>
    <recommendedName>
        <fullName evidence="1">VOC domain-containing protein</fullName>
    </recommendedName>
</protein>
<feature type="domain" description="VOC" evidence="1">
    <location>
        <begin position="4"/>
        <end position="126"/>
    </location>
</feature>
<dbReference type="InterPro" id="IPR004360">
    <property type="entry name" value="Glyas_Fos-R_dOase_dom"/>
</dbReference>
<dbReference type="InterPro" id="IPR029068">
    <property type="entry name" value="Glyas_Bleomycin-R_OHBP_Dase"/>
</dbReference>
<dbReference type="EMBL" id="SNZV01000008">
    <property type="protein sequence ID" value="TDS10972.1"/>
    <property type="molecule type" value="Genomic_DNA"/>
</dbReference>
<dbReference type="SUPFAM" id="SSF54593">
    <property type="entry name" value="Glyoxalase/Bleomycin resistance protein/Dihydroxybiphenyl dioxygenase"/>
    <property type="match status" value="1"/>
</dbReference>
<dbReference type="PANTHER" id="PTHR36503">
    <property type="entry name" value="BLR2520 PROTEIN"/>
    <property type="match status" value="1"/>
</dbReference>
<comment type="caution">
    <text evidence="2">The sequence shown here is derived from an EMBL/GenBank/DDBJ whole genome shotgun (WGS) entry which is preliminary data.</text>
</comment>
<dbReference type="Proteomes" id="UP000294752">
    <property type="component" value="Unassembled WGS sequence"/>
</dbReference>
<dbReference type="AlphaFoldDB" id="A0A4R7CWB8"/>
<dbReference type="PROSITE" id="PS51819">
    <property type="entry name" value="VOC"/>
    <property type="match status" value="1"/>
</dbReference>
<proteinExistence type="predicted"/>
<gene>
    <name evidence="2" type="ORF">B0I21_10829</name>
</gene>
<evidence type="ECO:0000313" key="2">
    <source>
        <dbReference type="EMBL" id="TDS10972.1"/>
    </source>
</evidence>
<organism evidence="2 3">
    <name type="scientific">Sphingobacterium paludis</name>
    <dbReference type="NCBI Taxonomy" id="1476465"/>
    <lineage>
        <taxon>Bacteria</taxon>
        <taxon>Pseudomonadati</taxon>
        <taxon>Bacteroidota</taxon>
        <taxon>Sphingobacteriia</taxon>
        <taxon>Sphingobacteriales</taxon>
        <taxon>Sphingobacteriaceae</taxon>
        <taxon>Sphingobacterium</taxon>
    </lineage>
</organism>
<dbReference type="InterPro" id="IPR037523">
    <property type="entry name" value="VOC_core"/>
</dbReference>
<dbReference type="Pfam" id="PF00903">
    <property type="entry name" value="Glyoxalase"/>
    <property type="match status" value="1"/>
</dbReference>
<evidence type="ECO:0000259" key="1">
    <source>
        <dbReference type="PROSITE" id="PS51819"/>
    </source>
</evidence>
<sequence length="127" mass="14206">MKAKINIITLAVRDMAASKSFYEQAFDFMASDVSEDLCVFPLEGELFLTLQQVENRLPQALPEEPQEAFSAGFILSHNVDSKEEVDAVVVRAEAAGAQKVTTLIEEWGYSVTIIDLDGHHWEILFTE</sequence>
<dbReference type="OrthoDB" id="9798430at2"/>